<keyword evidence="8" id="KW-1185">Reference proteome</keyword>
<accession>A0AAW3ZYC5</accession>
<comment type="caution">
    <text evidence="7">The sequence shown here is derived from an EMBL/GenBank/DDBJ whole genome shotgun (WGS) entry which is preliminary data.</text>
</comment>
<dbReference type="GO" id="GO:0006310">
    <property type="term" value="P:DNA recombination"/>
    <property type="evidence" value="ECO:0007669"/>
    <property type="project" value="UniProtKB-KW"/>
</dbReference>
<dbReference type="CDD" id="cd00801">
    <property type="entry name" value="INT_P4_C"/>
    <property type="match status" value="1"/>
</dbReference>
<gene>
    <name evidence="6" type="ORF">CCAL12919_06905</name>
    <name evidence="7" type="ORF">CCAL9337_07885</name>
</gene>
<dbReference type="PROSITE" id="PS51898">
    <property type="entry name" value="TYR_RECOMBINASE"/>
    <property type="match status" value="1"/>
</dbReference>
<evidence type="ECO:0000259" key="5">
    <source>
        <dbReference type="PROSITE" id="PS51898"/>
    </source>
</evidence>
<dbReference type="Gene3D" id="3.30.160.390">
    <property type="entry name" value="Integrase, DNA-binding domain"/>
    <property type="match status" value="1"/>
</dbReference>
<dbReference type="InterPro" id="IPR038488">
    <property type="entry name" value="Integrase_DNA-bd_sf"/>
</dbReference>
<dbReference type="AlphaFoldDB" id="A0AAW3ZYC5"/>
<evidence type="ECO:0000256" key="3">
    <source>
        <dbReference type="ARBA" id="ARBA00023125"/>
    </source>
</evidence>
<dbReference type="Pfam" id="PF00589">
    <property type="entry name" value="Phage_integrase"/>
    <property type="match status" value="1"/>
</dbReference>
<dbReference type="InterPro" id="IPR013762">
    <property type="entry name" value="Integrase-like_cat_sf"/>
</dbReference>
<organism evidence="7 8">
    <name type="scientific">Campylobacter californiensis</name>
    <dbReference type="NCBI Taxonomy" id="1032243"/>
    <lineage>
        <taxon>Bacteria</taxon>
        <taxon>Pseudomonadati</taxon>
        <taxon>Campylobacterota</taxon>
        <taxon>Epsilonproteobacteria</taxon>
        <taxon>Campylobacterales</taxon>
        <taxon>Campylobacteraceae</taxon>
        <taxon>Campylobacter</taxon>
    </lineage>
</organism>
<dbReference type="InterPro" id="IPR010998">
    <property type="entry name" value="Integrase_recombinase_N"/>
</dbReference>
<evidence type="ECO:0000256" key="2">
    <source>
        <dbReference type="ARBA" id="ARBA00022908"/>
    </source>
</evidence>
<evidence type="ECO:0000313" key="8">
    <source>
        <dbReference type="Proteomes" id="UP000650616"/>
    </source>
</evidence>
<sequence>MEISTEKQIESITVASGKKEFSVKGVKGLKLFCYATGGKIFKFKYQLGSSYTTKTLGEWIKAVYGIKQAQDDAIEVLKKLRDGEEIGKTSVQIKNFGELWAMYKQDALKTQKFKTLQGELSRFEFNLLSALKNTDMQIINIPSKATPLFLDALRSIQTTDNPKSDTVKKLLGRLNQVFDYAIIKGLIQANPTRILSANFSKNFIKVQSEPRKAIVDVDKFKILLSDINEYWGDINVINCLKWTILYALRPSNARLARWEDVDLIKKEWVINGEYMKMGETFILPLTDEAIEFLQTQKMYNRQNSGFIFEGVKHGAPISDNSMRMMLKKLGYDGKMDVHGFRSSLRTILSELNFEEKLGFTEEILSLCIDHKLRNIIKSDESYQRAKFEKAKREVFEYWHKRLREWGLKF</sequence>
<evidence type="ECO:0000256" key="4">
    <source>
        <dbReference type="ARBA" id="ARBA00023172"/>
    </source>
</evidence>
<dbReference type="EMBL" id="LIWG01000011">
    <property type="protein sequence ID" value="MBE3608636.1"/>
    <property type="molecule type" value="Genomic_DNA"/>
</dbReference>
<evidence type="ECO:0000313" key="7">
    <source>
        <dbReference type="EMBL" id="MBE3608636.1"/>
    </source>
</evidence>
<dbReference type="Gene3D" id="1.10.150.130">
    <property type="match status" value="1"/>
</dbReference>
<comment type="similarity">
    <text evidence="1">Belongs to the 'phage' integrase family.</text>
</comment>
<dbReference type="SUPFAM" id="SSF56349">
    <property type="entry name" value="DNA breaking-rejoining enzymes"/>
    <property type="match status" value="1"/>
</dbReference>
<feature type="domain" description="Tyr recombinase" evidence="5">
    <location>
        <begin position="210"/>
        <end position="396"/>
    </location>
</feature>
<proteinExistence type="inferred from homology"/>
<dbReference type="Proteomes" id="UP001318760">
    <property type="component" value="Unassembled WGS sequence"/>
</dbReference>
<evidence type="ECO:0000256" key="1">
    <source>
        <dbReference type="ARBA" id="ARBA00008857"/>
    </source>
</evidence>
<keyword evidence="2" id="KW-0229">DNA integration</keyword>
<evidence type="ECO:0000313" key="9">
    <source>
        <dbReference type="Proteomes" id="UP001318760"/>
    </source>
</evidence>
<dbReference type="Proteomes" id="UP000650616">
    <property type="component" value="Unassembled WGS sequence"/>
</dbReference>
<dbReference type="EMBL" id="JADBHS010000013">
    <property type="protein sequence ID" value="MBE2986846.1"/>
    <property type="molecule type" value="Genomic_DNA"/>
</dbReference>
<dbReference type="Gene3D" id="1.10.443.10">
    <property type="entry name" value="Intergrase catalytic core"/>
    <property type="match status" value="1"/>
</dbReference>
<name>A0AAW3ZYC5_9BACT</name>
<dbReference type="GO" id="GO:0015074">
    <property type="term" value="P:DNA integration"/>
    <property type="evidence" value="ECO:0007669"/>
    <property type="project" value="UniProtKB-KW"/>
</dbReference>
<evidence type="ECO:0000313" key="6">
    <source>
        <dbReference type="EMBL" id="MBE2986846.1"/>
    </source>
</evidence>
<dbReference type="InterPro" id="IPR011010">
    <property type="entry name" value="DNA_brk_join_enz"/>
</dbReference>
<keyword evidence="3" id="KW-0238">DNA-binding</keyword>
<dbReference type="PANTHER" id="PTHR30629:SF2">
    <property type="entry name" value="PROPHAGE INTEGRASE INTS-RELATED"/>
    <property type="match status" value="1"/>
</dbReference>
<dbReference type="PANTHER" id="PTHR30629">
    <property type="entry name" value="PROPHAGE INTEGRASE"/>
    <property type="match status" value="1"/>
</dbReference>
<dbReference type="InterPro" id="IPR050808">
    <property type="entry name" value="Phage_Integrase"/>
</dbReference>
<reference evidence="6 9" key="2">
    <citation type="submission" date="2020-10" db="EMBL/GenBank/DDBJ databases">
        <title>Campylobacter californiensis sp. nov. isolated from cattle and feral swine in California.</title>
        <authorList>
            <person name="Miller W.G."/>
        </authorList>
    </citation>
    <scope>NUCLEOTIDE SEQUENCE [LARGE SCALE GENOMIC DNA]</scope>
    <source>
        <strain evidence="6 9">RM12919</strain>
    </source>
</reference>
<keyword evidence="4" id="KW-0233">DNA recombination</keyword>
<dbReference type="InterPro" id="IPR002104">
    <property type="entry name" value="Integrase_catalytic"/>
</dbReference>
<dbReference type="RefSeq" id="WP_170016906.1">
    <property type="nucleotide sequence ID" value="NZ_CP012545.1"/>
</dbReference>
<protein>
    <submittedName>
        <fullName evidence="7">Tyrosine-type recombinase/integrase</fullName>
    </submittedName>
</protein>
<dbReference type="GO" id="GO:0003677">
    <property type="term" value="F:DNA binding"/>
    <property type="evidence" value="ECO:0007669"/>
    <property type="project" value="UniProtKB-KW"/>
</dbReference>
<reference evidence="7 8" key="1">
    <citation type="submission" date="2015-08" db="EMBL/GenBank/DDBJ databases">
        <title>Comparative genomics of the Campylobacter concisus group.</title>
        <authorList>
            <person name="Yee E."/>
            <person name="Chapman M.H."/>
            <person name="Huynh S."/>
            <person name="Bono J.L."/>
            <person name="On S.L."/>
            <person name="St Leger J."/>
            <person name="Foster G."/>
            <person name="Parker C.T."/>
            <person name="Miller W.G."/>
        </authorList>
    </citation>
    <scope>NUCLEOTIDE SEQUENCE [LARGE SCALE GENOMIC DNA]</scope>
    <source>
        <strain evidence="7 8">RM9337</strain>
    </source>
</reference>